<dbReference type="InterPro" id="IPR023828">
    <property type="entry name" value="Peptidase_S8_Ser-AS"/>
</dbReference>
<evidence type="ECO:0000259" key="11">
    <source>
        <dbReference type="Pfam" id="PF00082"/>
    </source>
</evidence>
<evidence type="ECO:0000256" key="5">
    <source>
        <dbReference type="ARBA" id="ARBA00022825"/>
    </source>
</evidence>
<evidence type="ECO:0000256" key="6">
    <source>
        <dbReference type="ARBA" id="ARBA00022991"/>
    </source>
</evidence>
<keyword evidence="3" id="KW-0645">Protease</keyword>
<dbReference type="GO" id="GO:0005634">
    <property type="term" value="C:nucleus"/>
    <property type="evidence" value="ECO:0007669"/>
    <property type="project" value="TreeGrafter"/>
</dbReference>
<dbReference type="InterPro" id="IPR036852">
    <property type="entry name" value="Peptidase_S8/S53_dom_sf"/>
</dbReference>
<dbReference type="Proteomes" id="UP000626109">
    <property type="component" value="Unassembled WGS sequence"/>
</dbReference>
<feature type="domain" description="Peptidase S8/S53" evidence="11">
    <location>
        <begin position="1"/>
        <end position="41"/>
    </location>
</feature>
<dbReference type="PROSITE" id="PS00138">
    <property type="entry name" value="SUBTILASE_SER"/>
    <property type="match status" value="1"/>
</dbReference>
<comment type="similarity">
    <text evidence="9">Belongs to the peptidase S8 family.</text>
</comment>
<dbReference type="Gene3D" id="3.30.450.20">
    <property type="entry name" value="PAS domain"/>
    <property type="match status" value="1"/>
</dbReference>
<dbReference type="InterPro" id="IPR000014">
    <property type="entry name" value="PAS"/>
</dbReference>
<sequence>MSGTSMACPYVSGVAALLWLYRPELSVAQVRDLLAASVTPLASLRDKIRTGGQVNAWRALHSAEALLNPRPPRQHPKGLAFKDEDPEVGSLSGTVTITAADDESDIEYYRVWFVGSDGSPLQALGKVNATGHSAPVVLPLSSTRLPALAVAMVAVAGNASGEQDFVSSATQDPLQPLATAALVDYVVPKSGPQGVYWFGDEDPRAGQLAGTLWAARATNEHSVSHYNVYWRNVSSRSEAGGQQQGSGGRGPLVGRLNATGYKAPVCSGSSCDLVSVSSSPKGGLRYERSNYTTDEFAVIAFSGPALFILTKLDSEASKDSISVGGQQFSGKPALPLQIMLPAGPSSIVWRSDASISGTGGWSFELVPSNATAQLELLLGTVPLADGLEVAAAYGDTELEAQGETSFLEIPDFDATSQPPSTAFTPSALRFVVDELGEPGTIAGMLRLLPSAAGATCAEGLAAVEFYQLDFADAAGLVVAPLLSKQGLLACSNNSSRWLELKLPPTKLPPQAVQLVARASNRFGIGLGRATFALEDAVRFAPGKAAFSGDEDPARGNIAGELLVWSSSGVQGTLKAYWSDGRSKFEELGELSANGSPGVLSLKIRTPQLGRGILIERFVKVKDWWDAQEHPLHWKLLTSSLARVSSLELDAAGKSQGSAGTEMPVLWSASPQEAAAIQATTKSADGSVFGSMSIKVACDEADFASLAKPASRAALAEVLATSLSSSASATSVLPLRLWIAQAATDHSISTNATTSRAATLTLEFAAVPGCGSESKQLALDHIEGRIILLGLEGLGKTMAARGSRRVGRGTSLIGLVFASNLNFPLVLSLALLHLIFLHFNSRGRVFLHSCLLASNLNFYVFVQQCTEIDALTTKVEGPANTVFCVSIADPRTPDNALIAVSNQFLAMTGYGQTEVLGKSSRFLSDGCAMDPEDQSRLRLACETGAPFTGVLTNRRKTGELFVKLLDMRGLTVARNPVTGQELWFLVGIQVDVTDSIEQPDDDVTEAKISTSCLDHMQQAASSIRAKLADQLCALSLSAASRSSSFEGVTKEEGSPRSDGVSSTASSRKSSDPEAWCLLPAPIWRKVTNDTLPSWIACSSPHQSTILQRGGRLESIGLKQRPLELRQAAKELLEQAPGSAPKQQPPEAAEAAWCCPAEAEKRETVTSLSGFTMLGGVSLVSLALMCAAAARTYSKPAAASTAA</sequence>
<dbReference type="Pfam" id="PF13426">
    <property type="entry name" value="PAS_9"/>
    <property type="match status" value="1"/>
</dbReference>
<dbReference type="SUPFAM" id="SSF52743">
    <property type="entry name" value="Subtilisin-like"/>
    <property type="match status" value="1"/>
</dbReference>
<comment type="caution">
    <text evidence="9">Lacks conserved residue(s) required for the propagation of feature annotation.</text>
</comment>
<evidence type="ECO:0000256" key="3">
    <source>
        <dbReference type="ARBA" id="ARBA00022670"/>
    </source>
</evidence>
<keyword evidence="2" id="KW-0288">FMN</keyword>
<feature type="domain" description="PAS" evidence="12">
    <location>
        <begin position="892"/>
        <end position="993"/>
    </location>
</feature>
<dbReference type="EC" id="3.4.21.62" evidence="8"/>
<keyword evidence="4" id="KW-0378">Hydrolase</keyword>
<evidence type="ECO:0000313" key="13">
    <source>
        <dbReference type="EMBL" id="CAE8738756.1"/>
    </source>
</evidence>
<feature type="region of interest" description="Disordered" evidence="10">
    <location>
        <begin position="1043"/>
        <end position="1070"/>
    </location>
</feature>
<evidence type="ECO:0000256" key="1">
    <source>
        <dbReference type="ARBA" id="ARBA00022630"/>
    </source>
</evidence>
<evidence type="ECO:0000256" key="7">
    <source>
        <dbReference type="ARBA" id="ARBA00023529"/>
    </source>
</evidence>
<dbReference type="PANTHER" id="PTHR47429:SF2">
    <property type="entry name" value="PROTEIN TWIN LOV 1"/>
    <property type="match status" value="1"/>
</dbReference>
<keyword evidence="1" id="KW-0285">Flavoprotein</keyword>
<evidence type="ECO:0000256" key="10">
    <source>
        <dbReference type="SAM" id="MobiDB-lite"/>
    </source>
</evidence>
<comment type="catalytic activity">
    <reaction evidence="7">
        <text>Hydrolysis of proteins with broad specificity for peptide bonds, and a preference for a large uncharged residue in P1. Hydrolyzes peptide amides.</text>
        <dbReference type="EC" id="3.4.21.62"/>
    </reaction>
</comment>
<name>A0A813LUW7_POLGL</name>
<dbReference type="GO" id="GO:0004252">
    <property type="term" value="F:serine-type endopeptidase activity"/>
    <property type="evidence" value="ECO:0007669"/>
    <property type="project" value="UniProtKB-EC"/>
</dbReference>
<dbReference type="InterPro" id="IPR035965">
    <property type="entry name" value="PAS-like_dom_sf"/>
</dbReference>
<dbReference type="SUPFAM" id="SSF55785">
    <property type="entry name" value="PYP-like sensor domain (PAS domain)"/>
    <property type="match status" value="1"/>
</dbReference>
<dbReference type="PROSITE" id="PS51892">
    <property type="entry name" value="SUBTILASE"/>
    <property type="match status" value="1"/>
</dbReference>
<evidence type="ECO:0000256" key="9">
    <source>
        <dbReference type="PROSITE-ProRule" id="PRU01240"/>
    </source>
</evidence>
<organism evidence="13 14">
    <name type="scientific">Polarella glacialis</name>
    <name type="common">Dinoflagellate</name>
    <dbReference type="NCBI Taxonomy" id="89957"/>
    <lineage>
        <taxon>Eukaryota</taxon>
        <taxon>Sar</taxon>
        <taxon>Alveolata</taxon>
        <taxon>Dinophyceae</taxon>
        <taxon>Suessiales</taxon>
        <taxon>Suessiaceae</taxon>
        <taxon>Polarella</taxon>
    </lineage>
</organism>
<dbReference type="InterPro" id="IPR000209">
    <property type="entry name" value="Peptidase_S8/S53_dom"/>
</dbReference>
<proteinExistence type="inferred from homology"/>
<evidence type="ECO:0000256" key="2">
    <source>
        <dbReference type="ARBA" id="ARBA00022643"/>
    </source>
</evidence>
<dbReference type="GO" id="GO:0006508">
    <property type="term" value="P:proteolysis"/>
    <property type="evidence" value="ECO:0007669"/>
    <property type="project" value="UniProtKB-KW"/>
</dbReference>
<evidence type="ECO:0000256" key="8">
    <source>
        <dbReference type="ARBA" id="ARBA00023619"/>
    </source>
</evidence>
<dbReference type="Pfam" id="PF00082">
    <property type="entry name" value="Peptidase_S8"/>
    <property type="match status" value="1"/>
</dbReference>
<reference evidence="13" key="1">
    <citation type="submission" date="2021-02" db="EMBL/GenBank/DDBJ databases">
        <authorList>
            <person name="Dougan E. K."/>
            <person name="Rhodes N."/>
            <person name="Thang M."/>
            <person name="Chan C."/>
        </authorList>
    </citation>
    <scope>NUCLEOTIDE SEQUENCE</scope>
</reference>
<dbReference type="EMBL" id="CAJNNW010036998">
    <property type="protein sequence ID" value="CAE8738756.1"/>
    <property type="molecule type" value="Genomic_DNA"/>
</dbReference>
<dbReference type="PANTHER" id="PTHR47429">
    <property type="entry name" value="PROTEIN TWIN LOV 1"/>
    <property type="match status" value="1"/>
</dbReference>
<keyword evidence="5" id="KW-0720">Serine protease</keyword>
<dbReference type="Gene3D" id="3.40.50.200">
    <property type="entry name" value="Peptidase S8/S53 domain"/>
    <property type="match status" value="1"/>
</dbReference>
<accession>A0A813LUW7</accession>
<evidence type="ECO:0000313" key="14">
    <source>
        <dbReference type="Proteomes" id="UP000626109"/>
    </source>
</evidence>
<gene>
    <name evidence="13" type="ORF">PGLA2088_LOCUS49333</name>
</gene>
<dbReference type="AlphaFoldDB" id="A0A813LUW7"/>
<comment type="caution">
    <text evidence="13">The sequence shown here is derived from an EMBL/GenBank/DDBJ whole genome shotgun (WGS) entry which is preliminary data.</text>
</comment>
<evidence type="ECO:0000259" key="12">
    <source>
        <dbReference type="Pfam" id="PF13426"/>
    </source>
</evidence>
<keyword evidence="6" id="KW-0157">Chromophore</keyword>
<evidence type="ECO:0000256" key="4">
    <source>
        <dbReference type="ARBA" id="ARBA00022801"/>
    </source>
</evidence>
<protein>
    <recommendedName>
        <fullName evidence="8">subtilisin</fullName>
        <ecNumber evidence="8">3.4.21.62</ecNumber>
    </recommendedName>
</protein>